<accession>A0A8J6BMY2</accession>
<dbReference type="Proteomes" id="UP000770717">
    <property type="component" value="Unassembled WGS sequence"/>
</dbReference>
<gene>
    <name evidence="2" type="ORF">GDO78_022028</name>
</gene>
<proteinExistence type="predicted"/>
<dbReference type="EMBL" id="WNTK01007328">
    <property type="protein sequence ID" value="KAG9463303.1"/>
    <property type="molecule type" value="Genomic_DNA"/>
</dbReference>
<evidence type="ECO:0000313" key="3">
    <source>
        <dbReference type="Proteomes" id="UP000770717"/>
    </source>
</evidence>
<feature type="region of interest" description="Disordered" evidence="1">
    <location>
        <begin position="33"/>
        <end position="58"/>
    </location>
</feature>
<sequence>MAASHPEFPKKMKTSAACSCEGCKLHPILVTHGSVSSRRKHSQEGPRKGLPQTREDFPQSLKAGDFKVDELRLSLLVSSWDRSCVRLDGVS</sequence>
<feature type="compositionally biased region" description="Basic and acidic residues" evidence="1">
    <location>
        <begin position="42"/>
        <end position="57"/>
    </location>
</feature>
<evidence type="ECO:0000313" key="2">
    <source>
        <dbReference type="EMBL" id="KAG9463303.1"/>
    </source>
</evidence>
<comment type="caution">
    <text evidence="2">The sequence shown here is derived from an EMBL/GenBank/DDBJ whole genome shotgun (WGS) entry which is preliminary data.</text>
</comment>
<evidence type="ECO:0000256" key="1">
    <source>
        <dbReference type="SAM" id="MobiDB-lite"/>
    </source>
</evidence>
<reference evidence="2" key="1">
    <citation type="thesis" date="2020" institute="ProQuest LLC" country="789 East Eisenhower Parkway, Ann Arbor, MI, USA">
        <title>Comparative Genomics and Chromosome Evolution.</title>
        <authorList>
            <person name="Mudd A.B."/>
        </authorList>
    </citation>
    <scope>NUCLEOTIDE SEQUENCE</scope>
    <source>
        <strain evidence="2">HN-11 Male</strain>
        <tissue evidence="2">Kidney and liver</tissue>
    </source>
</reference>
<name>A0A8J6BMY2_ELECQ</name>
<protein>
    <submittedName>
        <fullName evidence="2">Uncharacterized protein</fullName>
    </submittedName>
</protein>
<dbReference type="AlphaFoldDB" id="A0A8J6BMY2"/>
<keyword evidence="3" id="KW-1185">Reference proteome</keyword>
<organism evidence="2 3">
    <name type="scientific">Eleutherodactylus coqui</name>
    <name type="common">Puerto Rican coqui</name>
    <dbReference type="NCBI Taxonomy" id="57060"/>
    <lineage>
        <taxon>Eukaryota</taxon>
        <taxon>Metazoa</taxon>
        <taxon>Chordata</taxon>
        <taxon>Craniata</taxon>
        <taxon>Vertebrata</taxon>
        <taxon>Euteleostomi</taxon>
        <taxon>Amphibia</taxon>
        <taxon>Batrachia</taxon>
        <taxon>Anura</taxon>
        <taxon>Neobatrachia</taxon>
        <taxon>Hyloidea</taxon>
        <taxon>Eleutherodactylidae</taxon>
        <taxon>Eleutherodactylinae</taxon>
        <taxon>Eleutherodactylus</taxon>
        <taxon>Eleutherodactylus</taxon>
    </lineage>
</organism>